<reference evidence="2" key="1">
    <citation type="submission" date="2023-02" db="EMBL/GenBank/DDBJ databases">
        <title>A novel hydrolase synthesized by Rhodococcus erythropolis HQ is responsible for the detoxification of Zearalenone.</title>
        <authorList>
            <person name="Hu J."/>
            <person name="Xu J."/>
        </authorList>
    </citation>
    <scope>NUCLEOTIDE SEQUENCE</scope>
    <source>
        <strain evidence="2">HQ</strain>
    </source>
</reference>
<dbReference type="EMBL" id="JARDXE010000017">
    <property type="protein sequence ID" value="MDE8648055.1"/>
    <property type="molecule type" value="Genomic_DNA"/>
</dbReference>
<feature type="transmembrane region" description="Helical" evidence="1">
    <location>
        <begin position="78"/>
        <end position="99"/>
    </location>
</feature>
<accession>A0AAW6LRS1</accession>
<dbReference type="InterPro" id="IPR021235">
    <property type="entry name" value="DUF2637"/>
</dbReference>
<organism evidence="2 3">
    <name type="scientific">Rhodococcus qingshengii</name>
    <dbReference type="NCBI Taxonomy" id="334542"/>
    <lineage>
        <taxon>Bacteria</taxon>
        <taxon>Bacillati</taxon>
        <taxon>Actinomycetota</taxon>
        <taxon>Actinomycetes</taxon>
        <taxon>Mycobacteriales</taxon>
        <taxon>Nocardiaceae</taxon>
        <taxon>Rhodococcus</taxon>
        <taxon>Rhodococcus erythropolis group</taxon>
    </lineage>
</organism>
<dbReference type="RefSeq" id="WP_275232292.1">
    <property type="nucleotide sequence ID" value="NZ_JARDXE010000017.1"/>
</dbReference>
<dbReference type="Proteomes" id="UP001217325">
    <property type="component" value="Unassembled WGS sequence"/>
</dbReference>
<keyword evidence="1" id="KW-1133">Transmembrane helix</keyword>
<keyword evidence="1" id="KW-0812">Transmembrane</keyword>
<keyword evidence="1" id="KW-0472">Membrane</keyword>
<gene>
    <name evidence="2" type="ORF">PXH69_24050</name>
</gene>
<evidence type="ECO:0000256" key="1">
    <source>
        <dbReference type="SAM" id="Phobius"/>
    </source>
</evidence>
<sequence>MSKLATRKVPGFSALRTSQATSILVAAFAFIPSFSALSDLASKNGMGNIGWMFPLGVDGLVIVATMASAGLRDKRARYAWTLLLIGTAISVSGNVTHALAEGYGFVGAVIAAVPPLVLLAVSHLTIALSHSVTDRAAAEAGIVAAEASVTPVAVSEVATSVVRESEDVLAEAVSNPASDLIEQLRHIVASQPVPAAG</sequence>
<comment type="caution">
    <text evidence="2">The sequence shown here is derived from an EMBL/GenBank/DDBJ whole genome shotgun (WGS) entry which is preliminary data.</text>
</comment>
<feature type="transmembrane region" description="Helical" evidence="1">
    <location>
        <begin position="51"/>
        <end position="71"/>
    </location>
</feature>
<evidence type="ECO:0000313" key="2">
    <source>
        <dbReference type="EMBL" id="MDE8648055.1"/>
    </source>
</evidence>
<feature type="transmembrane region" description="Helical" evidence="1">
    <location>
        <begin position="105"/>
        <end position="128"/>
    </location>
</feature>
<evidence type="ECO:0000313" key="3">
    <source>
        <dbReference type="Proteomes" id="UP001217325"/>
    </source>
</evidence>
<proteinExistence type="predicted"/>
<dbReference type="AlphaFoldDB" id="A0AAW6LRS1"/>
<name>A0AAW6LRS1_RHOSG</name>
<dbReference type="Pfam" id="PF10935">
    <property type="entry name" value="DUF2637"/>
    <property type="match status" value="1"/>
</dbReference>
<protein>
    <submittedName>
        <fullName evidence="2">DUF2637 domain-containing protein</fullName>
    </submittedName>
</protein>